<accession>A0A9X4MH94</accession>
<keyword evidence="6" id="KW-1185">Reference proteome</keyword>
<evidence type="ECO:0000256" key="1">
    <source>
        <dbReference type="ARBA" id="ARBA00022741"/>
    </source>
</evidence>
<evidence type="ECO:0000313" key="5">
    <source>
        <dbReference type="EMBL" id="MDG4476321.1"/>
    </source>
</evidence>
<reference evidence="5" key="2">
    <citation type="submission" date="2022-10" db="EMBL/GenBank/DDBJ databases">
        <authorList>
            <person name="Aronson H.S."/>
        </authorList>
    </citation>
    <scope>NUCLEOTIDE SEQUENCE</scope>
    <source>
        <strain evidence="5">RS19-109</strain>
    </source>
</reference>
<dbReference type="GO" id="GO:0016020">
    <property type="term" value="C:membrane"/>
    <property type="evidence" value="ECO:0007669"/>
    <property type="project" value="TreeGrafter"/>
</dbReference>
<name>A0A9X4MH94_9BACT</name>
<protein>
    <submittedName>
        <fullName evidence="5">AMP-binding protein</fullName>
    </submittedName>
</protein>
<reference evidence="5" key="1">
    <citation type="journal article" date="2022" name="bioRxiv">
        <title>Thiovibrio frasassiensisgen. nov., sp. nov., an autotrophic, elemental sulfur disproportionating bacterium isolated from sulfidic karst sediment, and proposal of Thiovibrionaceae fam. nov.</title>
        <authorList>
            <person name="Aronson H."/>
            <person name="Thomas C."/>
            <person name="Bhattacharyya M."/>
            <person name="Eckstein S."/>
            <person name="Jensen S."/>
            <person name="Barco R."/>
            <person name="Macalady J."/>
            <person name="Amend J."/>
        </authorList>
    </citation>
    <scope>NUCLEOTIDE SEQUENCE</scope>
    <source>
        <strain evidence="5">RS19-109</strain>
    </source>
</reference>
<evidence type="ECO:0000256" key="2">
    <source>
        <dbReference type="ARBA" id="ARBA00022840"/>
    </source>
</evidence>
<keyword evidence="1" id="KW-0547">Nucleotide-binding</keyword>
<evidence type="ECO:0000259" key="4">
    <source>
        <dbReference type="Pfam" id="PF00501"/>
    </source>
</evidence>
<dbReference type="Gene3D" id="3.40.50.12780">
    <property type="entry name" value="N-terminal domain of ligase-like"/>
    <property type="match status" value="1"/>
</dbReference>
<comment type="catalytic activity">
    <reaction evidence="3">
        <text>a long-chain fatty acid + ATP + CoA = a long-chain fatty acyl-CoA + AMP + diphosphate</text>
        <dbReference type="Rhea" id="RHEA:15421"/>
        <dbReference type="ChEBI" id="CHEBI:30616"/>
        <dbReference type="ChEBI" id="CHEBI:33019"/>
        <dbReference type="ChEBI" id="CHEBI:57287"/>
        <dbReference type="ChEBI" id="CHEBI:57560"/>
        <dbReference type="ChEBI" id="CHEBI:83139"/>
        <dbReference type="ChEBI" id="CHEBI:456215"/>
        <dbReference type="EC" id="6.2.1.3"/>
    </reaction>
    <physiologicalReaction direction="left-to-right" evidence="3">
        <dbReference type="Rhea" id="RHEA:15422"/>
    </physiologicalReaction>
</comment>
<dbReference type="GO" id="GO:0005524">
    <property type="term" value="F:ATP binding"/>
    <property type="evidence" value="ECO:0007669"/>
    <property type="project" value="UniProtKB-KW"/>
</dbReference>
<dbReference type="EMBL" id="JAPHEH010000001">
    <property type="protein sequence ID" value="MDG4476321.1"/>
    <property type="molecule type" value="Genomic_DNA"/>
</dbReference>
<dbReference type="GO" id="GO:0004467">
    <property type="term" value="F:long-chain fatty acid-CoA ligase activity"/>
    <property type="evidence" value="ECO:0007669"/>
    <property type="project" value="UniProtKB-EC"/>
</dbReference>
<comment type="caution">
    <text evidence="5">The sequence shown here is derived from an EMBL/GenBank/DDBJ whole genome shotgun (WGS) entry which is preliminary data.</text>
</comment>
<dbReference type="InterPro" id="IPR020845">
    <property type="entry name" value="AMP-binding_CS"/>
</dbReference>
<sequence length="563" mass="62322">MISTTITTLNLLFEESSQAFRDLPAAGFAFQPPTLYGEFHNIALDVAALLKERGIKKGDRVAILADNSPQWGMAYFGIIRLGAIAVPILPDFPEADVKHILNEVGATILFTTQRQMEKLYELSGNKLKTVITLDDTVDPNNLLLTLPFNRFLLQAKELPEKQKALATDLAAPEDIASIIYTSGTSGHAKAVMLSHKNFISNVRSTLSIFPDEPVQGWTFLSILPMSHAYEFTISFLVPLATGCRIVYAGKTPTPTVLERICKHEHPSIMCMVPMVMEKIYKKKVLPAISANVFMRAAMKLPLVRQKILQNIGRKLGIFFGGKLKFVAIGGAALNLEVERFLAEADFPYLVGYGLTEASPLVSAGPYGDPSIALGSSGKPVQDVKVRISNPHPETGLGEIQIKGPNVMRGYRDNPEATKEVLGPDGWLATGDLGFLDPQGNLVIKGRSKSVIVLSHGENIYPEAIEEKINAYQHVVESLVRERNNRLEALVYLDYELIDKETQGKNQARQLAHIAEILAEVKRQVNQQLPQYAQLAQVREHREAFTKTATHKIKRYLYTSTPQI</sequence>
<dbReference type="Gene3D" id="3.30.300.30">
    <property type="match status" value="1"/>
</dbReference>
<dbReference type="PROSITE" id="PS00455">
    <property type="entry name" value="AMP_BINDING"/>
    <property type="match status" value="1"/>
</dbReference>
<evidence type="ECO:0000313" key="6">
    <source>
        <dbReference type="Proteomes" id="UP001154240"/>
    </source>
</evidence>
<dbReference type="Proteomes" id="UP001154240">
    <property type="component" value="Unassembled WGS sequence"/>
</dbReference>
<dbReference type="Pfam" id="PF00501">
    <property type="entry name" value="AMP-binding"/>
    <property type="match status" value="1"/>
</dbReference>
<dbReference type="PANTHER" id="PTHR43272">
    <property type="entry name" value="LONG-CHAIN-FATTY-ACID--COA LIGASE"/>
    <property type="match status" value="1"/>
</dbReference>
<evidence type="ECO:0000256" key="3">
    <source>
        <dbReference type="ARBA" id="ARBA00024484"/>
    </source>
</evidence>
<feature type="domain" description="AMP-dependent synthetase/ligase" evidence="4">
    <location>
        <begin position="36"/>
        <end position="410"/>
    </location>
</feature>
<dbReference type="PANTHER" id="PTHR43272:SF33">
    <property type="entry name" value="AMP-BINDING DOMAIN-CONTAINING PROTEIN-RELATED"/>
    <property type="match status" value="1"/>
</dbReference>
<dbReference type="RefSeq" id="WP_307633289.1">
    <property type="nucleotide sequence ID" value="NZ_JAPHEH010000001.1"/>
</dbReference>
<dbReference type="InterPro" id="IPR042099">
    <property type="entry name" value="ANL_N_sf"/>
</dbReference>
<gene>
    <name evidence="5" type="ORF">OLX77_09145</name>
</gene>
<dbReference type="SUPFAM" id="SSF56801">
    <property type="entry name" value="Acetyl-CoA synthetase-like"/>
    <property type="match status" value="1"/>
</dbReference>
<dbReference type="AlphaFoldDB" id="A0A9X4MH94"/>
<dbReference type="InterPro" id="IPR045851">
    <property type="entry name" value="AMP-bd_C_sf"/>
</dbReference>
<proteinExistence type="predicted"/>
<keyword evidence="2" id="KW-0067">ATP-binding</keyword>
<dbReference type="InterPro" id="IPR000873">
    <property type="entry name" value="AMP-dep_synth/lig_dom"/>
</dbReference>
<organism evidence="5 6">
    <name type="scientific">Thiovibrio frasassiensis</name>
    <dbReference type="NCBI Taxonomy" id="2984131"/>
    <lineage>
        <taxon>Bacteria</taxon>
        <taxon>Pseudomonadati</taxon>
        <taxon>Thermodesulfobacteriota</taxon>
        <taxon>Desulfobulbia</taxon>
        <taxon>Desulfobulbales</taxon>
        <taxon>Thiovibrionaceae</taxon>
        <taxon>Thiovibrio</taxon>
    </lineage>
</organism>